<dbReference type="InterPro" id="IPR036663">
    <property type="entry name" value="Fumarylacetoacetase_C_sf"/>
</dbReference>
<comment type="similarity">
    <text evidence="1">Belongs to the FAH family.</text>
</comment>
<evidence type="ECO:0000313" key="5">
    <source>
        <dbReference type="Proteomes" id="UP001056937"/>
    </source>
</evidence>
<sequence>MKLARIGPAGHERPVLLDPRGRLRGLDDVIGDLNAAAISQEGLSRLTKLDPELLPIIDPDGVRFGPPVADIGKIVCIGLNYTDHAAEVGLPVPTEPTIFLKGCRPTGANDDVRLPRDAIKGAWEVELGIVIGEGGLYIDEADADAHIAGYCLFNDLSERAYQMERGGQWTKGKSFPGFAPTGPWLVTRDEIADPQALAIWLEVNGHRYQEGSTANLVFGVRHVVAYVSQFLALEAGDLIVTGTPAGVGLGQDPPVFLRDGDTIRLGIDGLGEQRQQVFAWKD</sequence>
<evidence type="ECO:0000313" key="4">
    <source>
        <dbReference type="EMBL" id="USI72833.1"/>
    </source>
</evidence>
<protein>
    <submittedName>
        <fullName evidence="4">Fumarylacetoacetate hydrolase family protein</fullName>
    </submittedName>
</protein>
<dbReference type="RefSeq" id="WP_252166642.1">
    <property type="nucleotide sequence ID" value="NZ_CP084930.1"/>
</dbReference>
<keyword evidence="4" id="KW-0378">Hydrolase</keyword>
<accession>A0ABY4X7C4</accession>
<gene>
    <name evidence="4" type="ORF">LHA26_16435</name>
</gene>
<proteinExistence type="inferred from homology"/>
<keyword evidence="2" id="KW-0479">Metal-binding</keyword>
<dbReference type="PANTHER" id="PTHR42796">
    <property type="entry name" value="FUMARYLACETOACETATE HYDROLASE DOMAIN-CONTAINING PROTEIN 2A-RELATED"/>
    <property type="match status" value="1"/>
</dbReference>
<reference evidence="4" key="1">
    <citation type="journal article" date="2022" name="Toxins">
        <title>Genomic Analysis of Sphingopyxis sp. USTB-05 for Biodegrading Cyanobacterial Hepatotoxins.</title>
        <authorList>
            <person name="Liu C."/>
            <person name="Xu Q."/>
            <person name="Zhao Z."/>
            <person name="Zhang H."/>
            <person name="Liu X."/>
            <person name="Yin C."/>
            <person name="Liu Y."/>
            <person name="Yan H."/>
        </authorList>
    </citation>
    <scope>NUCLEOTIDE SEQUENCE</scope>
    <source>
        <strain evidence="4">NBD5</strain>
    </source>
</reference>
<dbReference type="InterPro" id="IPR011234">
    <property type="entry name" value="Fumarylacetoacetase-like_C"/>
</dbReference>
<dbReference type="Gene3D" id="3.90.850.10">
    <property type="entry name" value="Fumarylacetoacetase-like, C-terminal domain"/>
    <property type="match status" value="1"/>
</dbReference>
<dbReference type="SUPFAM" id="SSF56529">
    <property type="entry name" value="FAH"/>
    <property type="match status" value="1"/>
</dbReference>
<organism evidence="4 5">
    <name type="scientific">Sphingomonas morindae</name>
    <dbReference type="NCBI Taxonomy" id="1541170"/>
    <lineage>
        <taxon>Bacteria</taxon>
        <taxon>Pseudomonadati</taxon>
        <taxon>Pseudomonadota</taxon>
        <taxon>Alphaproteobacteria</taxon>
        <taxon>Sphingomonadales</taxon>
        <taxon>Sphingomonadaceae</taxon>
        <taxon>Sphingomonas</taxon>
    </lineage>
</organism>
<dbReference type="GO" id="GO:0016787">
    <property type="term" value="F:hydrolase activity"/>
    <property type="evidence" value="ECO:0007669"/>
    <property type="project" value="UniProtKB-KW"/>
</dbReference>
<dbReference type="Pfam" id="PF01557">
    <property type="entry name" value="FAA_hydrolase"/>
    <property type="match status" value="1"/>
</dbReference>
<dbReference type="PANTHER" id="PTHR42796:SF4">
    <property type="entry name" value="FUMARYLACETOACETATE HYDROLASE DOMAIN-CONTAINING PROTEIN 2A"/>
    <property type="match status" value="1"/>
</dbReference>
<name>A0ABY4X7C4_9SPHN</name>
<feature type="domain" description="Fumarylacetoacetase-like C-terminal" evidence="3">
    <location>
        <begin position="73"/>
        <end position="277"/>
    </location>
</feature>
<dbReference type="EMBL" id="CP084930">
    <property type="protein sequence ID" value="USI72833.1"/>
    <property type="molecule type" value="Genomic_DNA"/>
</dbReference>
<dbReference type="Proteomes" id="UP001056937">
    <property type="component" value="Chromosome 1"/>
</dbReference>
<evidence type="ECO:0000256" key="1">
    <source>
        <dbReference type="ARBA" id="ARBA00010211"/>
    </source>
</evidence>
<evidence type="ECO:0000259" key="3">
    <source>
        <dbReference type="Pfam" id="PF01557"/>
    </source>
</evidence>
<dbReference type="InterPro" id="IPR051121">
    <property type="entry name" value="FAH"/>
</dbReference>
<evidence type="ECO:0000256" key="2">
    <source>
        <dbReference type="ARBA" id="ARBA00022723"/>
    </source>
</evidence>
<keyword evidence="5" id="KW-1185">Reference proteome</keyword>